<comment type="caution">
    <text evidence="2">The sequence shown here is derived from an EMBL/GenBank/DDBJ whole genome shotgun (WGS) entry which is preliminary data.</text>
</comment>
<keyword evidence="1" id="KW-1133">Transmembrane helix</keyword>
<dbReference type="EMBL" id="SHLY01000005">
    <property type="protein sequence ID" value="TAA43593.1"/>
    <property type="molecule type" value="Genomic_DNA"/>
</dbReference>
<dbReference type="Gene3D" id="3.30.700.10">
    <property type="entry name" value="Glycoprotein, Type 4 Pilin"/>
    <property type="match status" value="1"/>
</dbReference>
<evidence type="ECO:0000313" key="3">
    <source>
        <dbReference type="Proteomes" id="UP000292544"/>
    </source>
</evidence>
<keyword evidence="1" id="KW-0472">Membrane</keyword>
<dbReference type="InterPro" id="IPR012902">
    <property type="entry name" value="N_methyl_site"/>
</dbReference>
<dbReference type="SUPFAM" id="SSF54523">
    <property type="entry name" value="Pili subunits"/>
    <property type="match status" value="1"/>
</dbReference>
<protein>
    <submittedName>
        <fullName evidence="2">Prepilin-type N-terminal cleavage/methylation domain-containing protein</fullName>
    </submittedName>
</protein>
<evidence type="ECO:0000256" key="1">
    <source>
        <dbReference type="SAM" id="Phobius"/>
    </source>
</evidence>
<evidence type="ECO:0000313" key="2">
    <source>
        <dbReference type="EMBL" id="TAA43593.1"/>
    </source>
</evidence>
<dbReference type="Pfam" id="PF07963">
    <property type="entry name" value="N_methyl"/>
    <property type="match status" value="1"/>
</dbReference>
<name>A0ABY1WMQ5_9GAMM</name>
<keyword evidence="3" id="KW-1185">Reference proteome</keyword>
<keyword evidence="1" id="KW-0812">Transmembrane</keyword>
<accession>A0ABY1WMQ5</accession>
<dbReference type="Proteomes" id="UP000292544">
    <property type="component" value="Unassembled WGS sequence"/>
</dbReference>
<sequence length="205" mass="22484">MIANMKRIYSHNHQIHRGFTLIELVVVLIILGILAVTALSRFINLNDEATESTVRYSAKAFKTSVDLANAAWAVKRLNVGIYNLSALPRSEDPNFAARGTSGVDVNANGWPAGIWEDWLANAPADTPEDPAVYGAIGINNVQDCAQAWIGLMDSTQTVARTANESGDYLASHLGGQQCLYTYQDDTRYSFFYDAADGTVEYQFIP</sequence>
<feature type="transmembrane region" description="Helical" evidence="1">
    <location>
        <begin position="21"/>
        <end position="43"/>
    </location>
</feature>
<dbReference type="NCBIfam" id="TIGR02532">
    <property type="entry name" value="IV_pilin_GFxxxE"/>
    <property type="match status" value="1"/>
</dbReference>
<gene>
    <name evidence="2" type="ORF">EXY25_13630</name>
</gene>
<dbReference type="InterPro" id="IPR045584">
    <property type="entry name" value="Pilin-like"/>
</dbReference>
<organism evidence="2 3">
    <name type="scientific">Corallincola spongiicola</name>
    <dbReference type="NCBI Taxonomy" id="2520508"/>
    <lineage>
        <taxon>Bacteria</taxon>
        <taxon>Pseudomonadati</taxon>
        <taxon>Pseudomonadota</taxon>
        <taxon>Gammaproteobacteria</taxon>
        <taxon>Alteromonadales</taxon>
        <taxon>Psychromonadaceae</taxon>
        <taxon>Corallincola</taxon>
    </lineage>
</organism>
<dbReference type="PROSITE" id="PS00409">
    <property type="entry name" value="PROKAR_NTER_METHYL"/>
    <property type="match status" value="1"/>
</dbReference>
<proteinExistence type="predicted"/>
<reference evidence="3" key="1">
    <citation type="submission" date="2019-02" db="EMBL/GenBank/DDBJ databases">
        <title>Draft genome sequence of Muricauda sp. 176CP4-71.</title>
        <authorList>
            <person name="Park J.-S."/>
        </authorList>
    </citation>
    <scope>NUCLEOTIDE SEQUENCE [LARGE SCALE GENOMIC DNA]</scope>
    <source>
        <strain evidence="3">176GS2-150</strain>
    </source>
</reference>